<dbReference type="Gramene" id="KZN01614">
    <property type="protein sequence ID" value="KZN01614"/>
    <property type="gene ID" value="DCAR_010368"/>
</dbReference>
<dbReference type="EMBL" id="CP093345">
    <property type="protein sequence ID" value="WOG92528.1"/>
    <property type="molecule type" value="Genomic_DNA"/>
</dbReference>
<dbReference type="AlphaFoldDB" id="A0A166APZ1"/>
<protein>
    <submittedName>
        <fullName evidence="2">Uncharacterized protein</fullName>
    </submittedName>
</protein>
<organism evidence="2 3">
    <name type="scientific">Daucus carota subsp. sativus</name>
    <name type="common">Carrot</name>
    <dbReference type="NCBI Taxonomy" id="79200"/>
    <lineage>
        <taxon>Eukaryota</taxon>
        <taxon>Viridiplantae</taxon>
        <taxon>Streptophyta</taxon>
        <taxon>Embryophyta</taxon>
        <taxon>Tracheophyta</taxon>
        <taxon>Spermatophyta</taxon>
        <taxon>Magnoliopsida</taxon>
        <taxon>eudicotyledons</taxon>
        <taxon>Gunneridae</taxon>
        <taxon>Pentapetalae</taxon>
        <taxon>asterids</taxon>
        <taxon>campanulids</taxon>
        <taxon>Apiales</taxon>
        <taxon>Apiaceae</taxon>
        <taxon>Apioideae</taxon>
        <taxon>Scandiceae</taxon>
        <taxon>Daucinae</taxon>
        <taxon>Daucus</taxon>
        <taxon>Daucus sect. Daucus</taxon>
    </lineage>
</organism>
<proteinExistence type="predicted"/>
<reference evidence="2" key="1">
    <citation type="journal article" date="2016" name="Nat. Genet.">
        <title>A high-quality carrot genome assembly provides new insights into carotenoid accumulation and asterid genome evolution.</title>
        <authorList>
            <person name="Iorizzo M."/>
            <person name="Ellison S."/>
            <person name="Senalik D."/>
            <person name="Zeng P."/>
            <person name="Satapoomin P."/>
            <person name="Huang J."/>
            <person name="Bowman M."/>
            <person name="Iovene M."/>
            <person name="Sanseverino W."/>
            <person name="Cavagnaro P."/>
            <person name="Yildiz M."/>
            <person name="Macko-Podgorni A."/>
            <person name="Moranska E."/>
            <person name="Grzebelus E."/>
            <person name="Grzebelus D."/>
            <person name="Ashrafi H."/>
            <person name="Zheng Z."/>
            <person name="Cheng S."/>
            <person name="Spooner D."/>
            <person name="Van Deynze A."/>
            <person name="Simon P."/>
        </authorList>
    </citation>
    <scope>NUCLEOTIDE SEQUENCE</scope>
    <source>
        <tissue evidence="2">Leaf</tissue>
    </source>
</reference>
<reference evidence="2" key="2">
    <citation type="submission" date="2022-03" db="EMBL/GenBank/DDBJ databases">
        <title>Draft title - Genomic analysis of global carrot germplasm unveils the trajectory of domestication and the origin of high carotenoid orange carrot.</title>
        <authorList>
            <person name="Iorizzo M."/>
            <person name="Ellison S."/>
            <person name="Senalik D."/>
            <person name="Macko-Podgorni A."/>
            <person name="Grzebelus D."/>
            <person name="Bostan H."/>
            <person name="Rolling W."/>
            <person name="Curaba J."/>
            <person name="Simon P."/>
        </authorList>
    </citation>
    <scope>NUCLEOTIDE SEQUENCE</scope>
    <source>
        <tissue evidence="2">Leaf</tissue>
    </source>
</reference>
<feature type="compositionally biased region" description="Low complexity" evidence="1">
    <location>
        <begin position="37"/>
        <end position="49"/>
    </location>
</feature>
<feature type="region of interest" description="Disordered" evidence="1">
    <location>
        <begin position="25"/>
        <end position="121"/>
    </location>
</feature>
<sequence length="121" mass="12499">MEQPSRKRGRPRIIVTEDVIEARRLAKQQRNDRRARGGASAIRSSSLGSQPASTLARGGQGEAGPSSAIVGATTSQPSERPHGGEASTRTSSATAGGAASQPSERPQGGKIPPIRTISALF</sequence>
<name>A0A166APZ1_DAUCS</name>
<evidence type="ECO:0000256" key="1">
    <source>
        <dbReference type="SAM" id="MobiDB-lite"/>
    </source>
</evidence>
<dbReference type="Proteomes" id="UP000077755">
    <property type="component" value="Chromosome 3"/>
</dbReference>
<evidence type="ECO:0000313" key="2">
    <source>
        <dbReference type="EMBL" id="WOG92528.1"/>
    </source>
</evidence>
<feature type="compositionally biased region" description="Basic and acidic residues" evidence="1">
    <location>
        <begin position="25"/>
        <end position="35"/>
    </location>
</feature>
<accession>A0A166APZ1</accession>
<gene>
    <name evidence="2" type="ORF">DCAR_0311798</name>
</gene>
<keyword evidence="3" id="KW-1185">Reference proteome</keyword>
<evidence type="ECO:0000313" key="3">
    <source>
        <dbReference type="Proteomes" id="UP000077755"/>
    </source>
</evidence>
<feature type="compositionally biased region" description="Low complexity" evidence="1">
    <location>
        <begin position="84"/>
        <end position="100"/>
    </location>
</feature>